<dbReference type="Gene3D" id="3.40.5.30">
    <property type="entry name" value="(Trans)glycosidases - domain 2"/>
    <property type="match status" value="1"/>
</dbReference>
<dbReference type="GO" id="GO:0005975">
    <property type="term" value="P:carbohydrate metabolic process"/>
    <property type="evidence" value="ECO:0007669"/>
    <property type="project" value="InterPro"/>
</dbReference>
<evidence type="ECO:0000313" key="5">
    <source>
        <dbReference type="EMBL" id="HIW85449.1"/>
    </source>
</evidence>
<evidence type="ECO:0000313" key="6">
    <source>
        <dbReference type="Proteomes" id="UP000824205"/>
    </source>
</evidence>
<reference evidence="5" key="2">
    <citation type="submission" date="2021-04" db="EMBL/GenBank/DDBJ databases">
        <authorList>
            <person name="Gilroy R."/>
        </authorList>
    </citation>
    <scope>NUCLEOTIDE SEQUENCE</scope>
    <source>
        <strain evidence="5">421</strain>
    </source>
</reference>
<feature type="signal peptide" evidence="3">
    <location>
        <begin position="1"/>
        <end position="27"/>
    </location>
</feature>
<feature type="domain" description="GH18" evidence="4">
    <location>
        <begin position="44"/>
        <end position="346"/>
    </location>
</feature>
<dbReference type="PANTHER" id="PTHR11177">
    <property type="entry name" value="CHITINASE"/>
    <property type="match status" value="1"/>
</dbReference>
<gene>
    <name evidence="5" type="ORF">IAA48_03045</name>
</gene>
<organism evidence="5 6">
    <name type="scientific">Candidatus Eubacterium faecipullorum</name>
    <dbReference type="NCBI Taxonomy" id="2838571"/>
    <lineage>
        <taxon>Bacteria</taxon>
        <taxon>Bacillati</taxon>
        <taxon>Bacillota</taxon>
        <taxon>Clostridia</taxon>
        <taxon>Eubacteriales</taxon>
        <taxon>Eubacteriaceae</taxon>
        <taxon>Eubacterium</taxon>
    </lineage>
</organism>
<evidence type="ECO:0000256" key="3">
    <source>
        <dbReference type="SAM" id="SignalP"/>
    </source>
</evidence>
<dbReference type="PROSITE" id="PS51910">
    <property type="entry name" value="GH18_2"/>
    <property type="match status" value="1"/>
</dbReference>
<dbReference type="EMBL" id="DXGE01000012">
    <property type="protein sequence ID" value="HIW85449.1"/>
    <property type="molecule type" value="Genomic_DNA"/>
</dbReference>
<accession>A0A9D1RD40</accession>
<dbReference type="SUPFAM" id="SSF51445">
    <property type="entry name" value="(Trans)glycosidases"/>
    <property type="match status" value="1"/>
</dbReference>
<dbReference type="InterPro" id="IPR011583">
    <property type="entry name" value="Chitinase_II/V-like_cat"/>
</dbReference>
<dbReference type="EC" id="3.2.1.14" evidence="2"/>
<dbReference type="Proteomes" id="UP000824205">
    <property type="component" value="Unassembled WGS sequence"/>
</dbReference>
<reference evidence="5" key="1">
    <citation type="journal article" date="2021" name="PeerJ">
        <title>Extensive microbial diversity within the chicken gut microbiome revealed by metagenomics and culture.</title>
        <authorList>
            <person name="Gilroy R."/>
            <person name="Ravi A."/>
            <person name="Getino M."/>
            <person name="Pursley I."/>
            <person name="Horton D.L."/>
            <person name="Alikhan N.F."/>
            <person name="Baker D."/>
            <person name="Gharbi K."/>
            <person name="Hall N."/>
            <person name="Watson M."/>
            <person name="Adriaenssens E.M."/>
            <person name="Foster-Nyarko E."/>
            <person name="Jarju S."/>
            <person name="Secka A."/>
            <person name="Antonio M."/>
            <person name="Oren A."/>
            <person name="Chaudhuri R.R."/>
            <person name="La Ragione R."/>
            <person name="Hildebrand F."/>
            <person name="Pallen M.J."/>
        </authorList>
    </citation>
    <scope>NUCLEOTIDE SEQUENCE</scope>
    <source>
        <strain evidence="5">421</strain>
    </source>
</reference>
<comment type="catalytic activity">
    <reaction evidence="1">
        <text>Random endo-hydrolysis of N-acetyl-beta-D-glucosaminide (1-&gt;4)-beta-linkages in chitin and chitodextrins.</text>
        <dbReference type="EC" id="3.2.1.14"/>
    </reaction>
</comment>
<evidence type="ECO:0000256" key="1">
    <source>
        <dbReference type="ARBA" id="ARBA00000822"/>
    </source>
</evidence>
<dbReference type="InterPro" id="IPR017853">
    <property type="entry name" value="GH"/>
</dbReference>
<keyword evidence="5" id="KW-0378">Hydrolase</keyword>
<proteinExistence type="predicted"/>
<dbReference type="InterPro" id="IPR001223">
    <property type="entry name" value="Glyco_hydro18_cat"/>
</dbReference>
<dbReference type="InterPro" id="IPR050314">
    <property type="entry name" value="Glycosyl_Hydrlase_18"/>
</dbReference>
<sequence>MKKKFLKAAKAALACFTVLAVSVCAVACSSVLDEEVDPVAQEDFRVTAYMVGDRFLNADEIDYSHFDQVTDFIFMGMADFGTDGMITLNADFDTAYNNIKPYLPEDAAFYVNLLGPKSTLETDDWNEQMADQGALHNQAFASGNLEGQIKELLEEYDFDGVYFDYEYPVDQVNWDGFNEFIVSLDEYLGDDYKIGMALSDWDLKQTPEAMAATDFVEIMSYDNWDDDGNHAPYENAEKSLEAVLDAGYERSKIGLGLPFYARPTTQEEYWYDYKTYCDLLDENGLFEDAETGLTFSFNTYDVIKQKTELAVNCGLGGVMIWHYSCDAPADHPESLFYAIEDGIQTAYAQPQAE</sequence>
<dbReference type="AlphaFoldDB" id="A0A9D1RD40"/>
<evidence type="ECO:0000256" key="2">
    <source>
        <dbReference type="ARBA" id="ARBA00012729"/>
    </source>
</evidence>
<dbReference type="SMART" id="SM00636">
    <property type="entry name" value="Glyco_18"/>
    <property type="match status" value="1"/>
</dbReference>
<dbReference type="Gene3D" id="3.20.20.80">
    <property type="entry name" value="Glycosidases"/>
    <property type="match status" value="1"/>
</dbReference>
<dbReference type="Pfam" id="PF00704">
    <property type="entry name" value="Glyco_hydro_18"/>
    <property type="match status" value="1"/>
</dbReference>
<protein>
    <recommendedName>
        <fullName evidence="2">chitinase</fullName>
        <ecNumber evidence="2">3.2.1.14</ecNumber>
    </recommendedName>
</protein>
<evidence type="ECO:0000259" key="4">
    <source>
        <dbReference type="PROSITE" id="PS51910"/>
    </source>
</evidence>
<feature type="chain" id="PRO_5039665461" description="chitinase" evidence="3">
    <location>
        <begin position="28"/>
        <end position="353"/>
    </location>
</feature>
<dbReference type="PANTHER" id="PTHR11177:SF317">
    <property type="entry name" value="CHITINASE 12-RELATED"/>
    <property type="match status" value="1"/>
</dbReference>
<name>A0A9D1RD40_9FIRM</name>
<keyword evidence="3" id="KW-0732">Signal</keyword>
<dbReference type="GO" id="GO:0008061">
    <property type="term" value="F:chitin binding"/>
    <property type="evidence" value="ECO:0007669"/>
    <property type="project" value="InterPro"/>
</dbReference>
<dbReference type="GO" id="GO:0008843">
    <property type="term" value="F:endochitinase activity"/>
    <property type="evidence" value="ECO:0007669"/>
    <property type="project" value="UniProtKB-EC"/>
</dbReference>
<comment type="caution">
    <text evidence="5">The sequence shown here is derived from an EMBL/GenBank/DDBJ whole genome shotgun (WGS) entry which is preliminary data.</text>
</comment>